<dbReference type="PANTHER" id="PTHR42782">
    <property type="entry name" value="SI:CH73-314G15.3"/>
    <property type="match status" value="1"/>
</dbReference>
<dbReference type="InterPro" id="IPR009078">
    <property type="entry name" value="Ferritin-like_SF"/>
</dbReference>
<dbReference type="OrthoDB" id="9778629at2"/>
<evidence type="ECO:0008006" key="3">
    <source>
        <dbReference type="Google" id="ProtNLM"/>
    </source>
</evidence>
<organism evidence="1 2">
    <name type="scientific">Malaciobacter halophilus</name>
    <dbReference type="NCBI Taxonomy" id="197482"/>
    <lineage>
        <taxon>Bacteria</taxon>
        <taxon>Pseudomonadati</taxon>
        <taxon>Campylobacterota</taxon>
        <taxon>Epsilonproteobacteria</taxon>
        <taxon>Campylobacterales</taxon>
        <taxon>Arcobacteraceae</taxon>
        <taxon>Malaciobacter</taxon>
    </lineage>
</organism>
<proteinExistence type="predicted"/>
<dbReference type="PIRSF" id="PIRSF012318">
    <property type="entry name" value="UCP012318"/>
    <property type="match status" value="1"/>
</dbReference>
<comment type="caution">
    <text evidence="1">The sequence shown here is derived from an EMBL/GenBank/DDBJ whole genome shotgun (WGS) entry which is preliminary data.</text>
</comment>
<gene>
    <name evidence="1" type="ORF">CP960_12675</name>
</gene>
<dbReference type="InterPro" id="IPR007402">
    <property type="entry name" value="DUF455"/>
</dbReference>
<dbReference type="InterPro" id="IPR011197">
    <property type="entry name" value="UCP012318"/>
</dbReference>
<accession>A0A2N1IZR2</accession>
<protein>
    <recommendedName>
        <fullName evidence="3">DUF455 domain-containing protein</fullName>
    </recommendedName>
</protein>
<dbReference type="KEGG" id="ahs:AHALO_1292"/>
<dbReference type="RefSeq" id="WP_101185858.1">
    <property type="nucleotide sequence ID" value="NZ_CP031218.1"/>
</dbReference>
<keyword evidence="2" id="KW-1185">Reference proteome</keyword>
<dbReference type="PANTHER" id="PTHR42782:SF4">
    <property type="entry name" value="DUF455 DOMAIN-CONTAINING PROTEIN"/>
    <property type="match status" value="1"/>
</dbReference>
<dbReference type="CDD" id="cd00657">
    <property type="entry name" value="Ferritin_like"/>
    <property type="match status" value="1"/>
</dbReference>
<dbReference type="Proteomes" id="UP000233248">
    <property type="component" value="Unassembled WGS sequence"/>
</dbReference>
<evidence type="ECO:0000313" key="1">
    <source>
        <dbReference type="EMBL" id="PKI79790.1"/>
    </source>
</evidence>
<dbReference type="SUPFAM" id="SSF47240">
    <property type="entry name" value="Ferritin-like"/>
    <property type="match status" value="1"/>
</dbReference>
<reference evidence="1 2" key="1">
    <citation type="submission" date="2017-09" db="EMBL/GenBank/DDBJ databases">
        <title>Genomics of the genus Arcobacter.</title>
        <authorList>
            <person name="Perez-Cataluna A."/>
            <person name="Figueras M.J."/>
            <person name="Salas-Masso N."/>
        </authorList>
    </citation>
    <scope>NUCLEOTIDE SEQUENCE [LARGE SCALE GENOMIC DNA]</scope>
    <source>
        <strain evidence="1 2">DSM 18005</strain>
    </source>
</reference>
<sequence length="272" mass="31994">MDYFKELEAILLEKTPKKKFELFENFYENFKVSKISFDNDCDICQLKQPSYKELLKIIPAKDVKIRKHFDTKEGKISLLHTIAHIEYSAIDLALDAALRFKGLPREYYEDWLEVAEDEIRHFLMIEKLLNLLDANYGDLPVHTNLFDAMQSTQTLLSRMAVVPRYLEANGLEQNPKIMEKLKSNPDEFNKKILQALKIILEEEIEHVTKGDRWFKYECKRLSLDPEKTYFKILEEVYPGSTNKKYTINFEARKQAGFSCDELKILSKKSDCN</sequence>
<name>A0A2N1IZR2_9BACT</name>
<dbReference type="AlphaFoldDB" id="A0A2N1IZR2"/>
<dbReference type="EMBL" id="NXIF01000055">
    <property type="protein sequence ID" value="PKI79790.1"/>
    <property type="molecule type" value="Genomic_DNA"/>
</dbReference>
<dbReference type="Pfam" id="PF04305">
    <property type="entry name" value="DUF455"/>
    <property type="match status" value="1"/>
</dbReference>
<evidence type="ECO:0000313" key="2">
    <source>
        <dbReference type="Proteomes" id="UP000233248"/>
    </source>
</evidence>